<dbReference type="CDD" id="cd07043">
    <property type="entry name" value="STAS_anti-anti-sigma_factors"/>
    <property type="match status" value="1"/>
</dbReference>
<dbReference type="Gene3D" id="3.30.750.24">
    <property type="entry name" value="STAS domain"/>
    <property type="match status" value="1"/>
</dbReference>
<evidence type="ECO:0000259" key="1">
    <source>
        <dbReference type="PROSITE" id="PS50801"/>
    </source>
</evidence>
<dbReference type="InterPro" id="IPR036513">
    <property type="entry name" value="STAS_dom_sf"/>
</dbReference>
<dbReference type="PANTHER" id="PTHR33495">
    <property type="entry name" value="ANTI-SIGMA FACTOR ANTAGONIST TM_1081-RELATED-RELATED"/>
    <property type="match status" value="1"/>
</dbReference>
<accession>A0A1I1D469</accession>
<proteinExistence type="predicted"/>
<sequence length="107" mass="12069">MKYTNSNHGKYTVIKVEENLVNDPIANEFKQVIYDLMDKGEKYIAIDCSDMQFIGSAGIGKLLLAYKRMSELGGTIAIVNLHPDMKDLFVAFKLQDFLTICDSLDDL</sequence>
<dbReference type="RefSeq" id="WP_092317032.1">
    <property type="nucleotide sequence ID" value="NZ_FOKY01000001.1"/>
</dbReference>
<organism evidence="2 3">
    <name type="scientific">Brevinema andersonii</name>
    <dbReference type="NCBI Taxonomy" id="34097"/>
    <lineage>
        <taxon>Bacteria</taxon>
        <taxon>Pseudomonadati</taxon>
        <taxon>Spirochaetota</taxon>
        <taxon>Spirochaetia</taxon>
        <taxon>Brevinematales</taxon>
        <taxon>Brevinemataceae</taxon>
        <taxon>Brevinema</taxon>
    </lineage>
</organism>
<keyword evidence="3" id="KW-1185">Reference proteome</keyword>
<evidence type="ECO:0000313" key="3">
    <source>
        <dbReference type="Proteomes" id="UP000240042"/>
    </source>
</evidence>
<dbReference type="EMBL" id="FOKY01000001">
    <property type="protein sequence ID" value="SFB67590.1"/>
    <property type="molecule type" value="Genomic_DNA"/>
</dbReference>
<reference evidence="3" key="1">
    <citation type="submission" date="2016-10" db="EMBL/GenBank/DDBJ databases">
        <authorList>
            <person name="Varghese N."/>
            <person name="Submissions S."/>
        </authorList>
    </citation>
    <scope>NUCLEOTIDE SEQUENCE [LARGE SCALE GENOMIC DNA]</scope>
    <source>
        <strain evidence="3">ATCC 43811</strain>
    </source>
</reference>
<dbReference type="InterPro" id="IPR002645">
    <property type="entry name" value="STAS_dom"/>
</dbReference>
<dbReference type="SUPFAM" id="SSF52091">
    <property type="entry name" value="SpoIIaa-like"/>
    <property type="match status" value="1"/>
</dbReference>
<feature type="domain" description="STAS" evidence="1">
    <location>
        <begin position="26"/>
        <end position="107"/>
    </location>
</feature>
<dbReference type="GO" id="GO:0043856">
    <property type="term" value="F:anti-sigma factor antagonist activity"/>
    <property type="evidence" value="ECO:0007669"/>
    <property type="project" value="TreeGrafter"/>
</dbReference>
<dbReference type="OrthoDB" id="9796601at2"/>
<dbReference type="STRING" id="34097.SAMN02745150_00081"/>
<dbReference type="AlphaFoldDB" id="A0A1I1D469"/>
<name>A0A1I1D469_BREAD</name>
<dbReference type="PROSITE" id="PS50801">
    <property type="entry name" value="STAS"/>
    <property type="match status" value="1"/>
</dbReference>
<evidence type="ECO:0000313" key="2">
    <source>
        <dbReference type="EMBL" id="SFB67590.1"/>
    </source>
</evidence>
<gene>
    <name evidence="2" type="ORF">SAMN02745150_00081</name>
</gene>
<dbReference type="Pfam" id="PF01740">
    <property type="entry name" value="STAS"/>
    <property type="match status" value="1"/>
</dbReference>
<protein>
    <submittedName>
        <fullName evidence="2">Anti-sigma B factor antagonist</fullName>
    </submittedName>
</protein>
<dbReference type="Proteomes" id="UP000240042">
    <property type="component" value="Unassembled WGS sequence"/>
</dbReference>